<evidence type="ECO:0000313" key="3">
    <source>
        <dbReference type="EMBL" id="JAS72901.1"/>
    </source>
</evidence>
<keyword evidence="1" id="KW-0812">Transmembrane</keyword>
<accession>A0A1B6HE75</accession>
<organism evidence="3">
    <name type="scientific">Homalodisca liturata</name>
    <dbReference type="NCBI Taxonomy" id="320908"/>
    <lineage>
        <taxon>Eukaryota</taxon>
        <taxon>Metazoa</taxon>
        <taxon>Ecdysozoa</taxon>
        <taxon>Arthropoda</taxon>
        <taxon>Hexapoda</taxon>
        <taxon>Insecta</taxon>
        <taxon>Pterygota</taxon>
        <taxon>Neoptera</taxon>
        <taxon>Paraneoptera</taxon>
        <taxon>Hemiptera</taxon>
        <taxon>Auchenorrhyncha</taxon>
        <taxon>Membracoidea</taxon>
        <taxon>Cicadellidae</taxon>
        <taxon>Cicadellinae</taxon>
        <taxon>Proconiini</taxon>
        <taxon>Homalodisca</taxon>
    </lineage>
</organism>
<dbReference type="EMBL" id="GECU01034805">
    <property type="protein sequence ID" value="JAS72901.1"/>
    <property type="molecule type" value="Transcribed_RNA"/>
</dbReference>
<keyword evidence="1" id="KW-0472">Membrane</keyword>
<feature type="non-terminal residue" evidence="3">
    <location>
        <position position="1"/>
    </location>
</feature>
<name>A0A1B6HE75_9HEMI</name>
<dbReference type="GO" id="GO:0006998">
    <property type="term" value="P:nuclear envelope organization"/>
    <property type="evidence" value="ECO:0007669"/>
    <property type="project" value="InterPro"/>
</dbReference>
<evidence type="ECO:0000259" key="2">
    <source>
        <dbReference type="Pfam" id="PF10104"/>
    </source>
</evidence>
<dbReference type="PANTHER" id="PTHR28136:SF1">
    <property type="entry name" value="NUCLEUS EXPORT PROTEIN BRL1"/>
    <property type="match status" value="1"/>
</dbReference>
<feature type="transmembrane region" description="Helical" evidence="1">
    <location>
        <begin position="70"/>
        <end position="89"/>
    </location>
</feature>
<dbReference type="Pfam" id="PF10104">
    <property type="entry name" value="Brr6_like_C_C"/>
    <property type="match status" value="1"/>
</dbReference>
<dbReference type="GO" id="GO:0031965">
    <property type="term" value="C:nuclear membrane"/>
    <property type="evidence" value="ECO:0007669"/>
    <property type="project" value="InterPro"/>
</dbReference>
<gene>
    <name evidence="3" type="ORF">g.59170</name>
</gene>
<feature type="domain" description="Brl1/Brr6" evidence="2">
    <location>
        <begin position="59"/>
        <end position="131"/>
    </location>
</feature>
<protein>
    <recommendedName>
        <fullName evidence="2">Brl1/Brr6 domain-containing protein</fullName>
    </recommendedName>
</protein>
<dbReference type="InterPro" id="IPR040202">
    <property type="entry name" value="Brl1/Brr6"/>
</dbReference>
<dbReference type="AlphaFoldDB" id="A0A1B6HE75"/>
<dbReference type="GO" id="GO:0055088">
    <property type="term" value="P:lipid homeostasis"/>
    <property type="evidence" value="ECO:0007669"/>
    <property type="project" value="InterPro"/>
</dbReference>
<evidence type="ECO:0000256" key="1">
    <source>
        <dbReference type="SAM" id="Phobius"/>
    </source>
</evidence>
<dbReference type="PANTHER" id="PTHR28136">
    <property type="entry name" value="NUCLEUS EXPORT PROTEIN BRR6"/>
    <property type="match status" value="1"/>
</dbReference>
<feature type="non-terminal residue" evidence="3">
    <location>
        <position position="132"/>
    </location>
</feature>
<proteinExistence type="predicted"/>
<sequence>LPAPAAQNPRAPSKNFPEGAVKALCTSAISGLSRSGTHISRAGARILIRSLSPVAIIGCIHVLLNAFILSAMLYVVSYLLYFITVDVAYKIRLRKEEARALIAEARRLYTINRCDPATRVPALEAQCGEWDC</sequence>
<reference evidence="3" key="1">
    <citation type="submission" date="2015-11" db="EMBL/GenBank/DDBJ databases">
        <title>De novo transcriptome assembly of four potential Pierce s Disease insect vectors from Arizona vineyards.</title>
        <authorList>
            <person name="Tassone E.E."/>
        </authorList>
    </citation>
    <scope>NUCLEOTIDE SEQUENCE</scope>
</reference>
<dbReference type="InterPro" id="IPR018767">
    <property type="entry name" value="Brl1/Brr6_dom"/>
</dbReference>
<keyword evidence="1" id="KW-1133">Transmembrane helix</keyword>